<feature type="region of interest" description="Disordered" evidence="1">
    <location>
        <begin position="47"/>
        <end position="68"/>
    </location>
</feature>
<dbReference type="RefSeq" id="WP_211947966.1">
    <property type="nucleotide sequence ID" value="NZ_CAJPUY010000010.1"/>
</dbReference>
<evidence type="ECO:0008006" key="4">
    <source>
        <dbReference type="Google" id="ProtNLM"/>
    </source>
</evidence>
<evidence type="ECO:0000256" key="1">
    <source>
        <dbReference type="SAM" id="MobiDB-lite"/>
    </source>
</evidence>
<feature type="compositionally biased region" description="Basic and acidic residues" evidence="1">
    <location>
        <begin position="48"/>
        <end position="68"/>
    </location>
</feature>
<proteinExistence type="predicted"/>
<protein>
    <recommendedName>
        <fullName evidence="4">Lysis protein</fullName>
    </recommendedName>
</protein>
<name>A0A916MVM8_9BURK</name>
<accession>A0A916MVM8</accession>
<dbReference type="AlphaFoldDB" id="A0A916MVM8"/>
<evidence type="ECO:0000313" key="3">
    <source>
        <dbReference type="Proteomes" id="UP000672934"/>
    </source>
</evidence>
<keyword evidence="3" id="KW-1185">Reference proteome</keyword>
<dbReference type="EMBL" id="CAJPUY010000010">
    <property type="protein sequence ID" value="CAG2144472.1"/>
    <property type="molecule type" value="Genomic_DNA"/>
</dbReference>
<gene>
    <name evidence="2" type="ORF">LMG31506_03013</name>
</gene>
<evidence type="ECO:0000313" key="2">
    <source>
        <dbReference type="EMBL" id="CAG2144472.1"/>
    </source>
</evidence>
<dbReference type="GO" id="GO:0044659">
    <property type="term" value="P:viral release from host cell by cytolysis"/>
    <property type="evidence" value="ECO:0007669"/>
    <property type="project" value="InterPro"/>
</dbReference>
<comment type="caution">
    <text evidence="2">The sequence shown here is derived from an EMBL/GenBank/DDBJ whole genome shotgun (WGS) entry which is preliminary data.</text>
</comment>
<reference evidence="2" key="1">
    <citation type="submission" date="2021-03" db="EMBL/GenBank/DDBJ databases">
        <authorList>
            <person name="Peeters C."/>
        </authorList>
    </citation>
    <scope>NUCLEOTIDE SEQUENCE</scope>
    <source>
        <strain evidence="2">LMG 31506</strain>
    </source>
</reference>
<organism evidence="2 3">
    <name type="scientific">Cupriavidus yeoncheonensis</name>
    <dbReference type="NCBI Taxonomy" id="1462994"/>
    <lineage>
        <taxon>Bacteria</taxon>
        <taxon>Pseudomonadati</taxon>
        <taxon>Pseudomonadota</taxon>
        <taxon>Betaproteobacteria</taxon>
        <taxon>Burkholderiales</taxon>
        <taxon>Burkholderiaceae</taxon>
        <taxon>Cupriavidus</taxon>
    </lineage>
</organism>
<sequence>MIRAAAAIIGALMVFAALFFGGVKVGTNGTNSAWQAKYNADLANANKRTADAEKRERDKEDQHADDMAALDAKHTKELADAKTISDRTIADLRAGSIRVRDRLTCPAASGPGTASQAGTGASMGDAAARGGLQAADAELVLRIAGEADEVAVQLAACQAIVRMDRGQ</sequence>
<dbReference type="InterPro" id="IPR004929">
    <property type="entry name" value="I-spanin"/>
</dbReference>
<dbReference type="Proteomes" id="UP000672934">
    <property type="component" value="Unassembled WGS sequence"/>
</dbReference>
<dbReference type="Pfam" id="PF03245">
    <property type="entry name" value="Phage_lysis"/>
    <property type="match status" value="1"/>
</dbReference>